<dbReference type="GO" id="GO:0008237">
    <property type="term" value="F:metallopeptidase activity"/>
    <property type="evidence" value="ECO:0007669"/>
    <property type="project" value="InterPro"/>
</dbReference>
<dbReference type="Gene3D" id="3.40.390.10">
    <property type="entry name" value="Collagenase (Catalytic Domain)"/>
    <property type="match status" value="1"/>
</dbReference>
<dbReference type="AlphaFoldDB" id="A0A1D3TU02"/>
<proteinExistence type="predicted"/>
<organism evidence="3 4">
    <name type="scientific">Anaerobium acetethylicum</name>
    <dbReference type="NCBI Taxonomy" id="1619234"/>
    <lineage>
        <taxon>Bacteria</taxon>
        <taxon>Bacillati</taxon>
        <taxon>Bacillota</taxon>
        <taxon>Clostridia</taxon>
        <taxon>Lachnospirales</taxon>
        <taxon>Lachnospiraceae</taxon>
        <taxon>Anaerobium</taxon>
    </lineage>
</organism>
<evidence type="ECO:0000313" key="4">
    <source>
        <dbReference type="Proteomes" id="UP000199315"/>
    </source>
</evidence>
<feature type="compositionally biased region" description="Low complexity" evidence="1">
    <location>
        <begin position="73"/>
        <end position="98"/>
    </location>
</feature>
<dbReference type="PROSITE" id="PS51257">
    <property type="entry name" value="PROKAR_LIPOPROTEIN"/>
    <property type="match status" value="1"/>
</dbReference>
<feature type="signal peptide" evidence="2">
    <location>
        <begin position="1"/>
        <end position="20"/>
    </location>
</feature>
<evidence type="ECO:0000256" key="2">
    <source>
        <dbReference type="SAM" id="SignalP"/>
    </source>
</evidence>
<sequence length="385" mass="40862">MRTRKEICRRALLSAFLCLALTGCAPKELTNITYLGELQEEAGRMLSGISDASEAVTEITGDDEIFLADETGETGMTGEPEETALQTEEMQAAEQETQIGENGIQAPGTEKPASATTIPASAQKPPAPAPTTPNPAQKPPAPAPGTPPPASETPASGQTVSDAAPPASVPKTSSALPEANPLPGSSSETAAPDRKNGLVSEIKNLIGNFEMDADADVETLTVLKEELAKIPSNIREAFKNRKKGANIVVLTKNISSSASKRGVAAKVDAGTIGSFSGSAGKTHIFYLADSSRLPLSVDHEFGHYLDYHLCLRSDFVRFLDIYEKEKGCYVSADGSSYNSNYDTSSSMEFFAGVFQNIMKNANTQNTPEATAYVQRIINMCTNSGW</sequence>
<feature type="chain" id="PRO_5038464947" evidence="2">
    <location>
        <begin position="21"/>
        <end position="385"/>
    </location>
</feature>
<dbReference type="RefSeq" id="WP_139133538.1">
    <property type="nucleotide sequence ID" value="NZ_FMKA01000011.1"/>
</dbReference>
<dbReference type="SUPFAM" id="SSF55486">
    <property type="entry name" value="Metalloproteases ('zincins'), catalytic domain"/>
    <property type="match status" value="1"/>
</dbReference>
<name>A0A1D3TU02_9FIRM</name>
<protein>
    <submittedName>
        <fullName evidence="3">Uncharacterized protein</fullName>
    </submittedName>
</protein>
<dbReference type="Proteomes" id="UP000199315">
    <property type="component" value="Unassembled WGS sequence"/>
</dbReference>
<dbReference type="OrthoDB" id="2025166at2"/>
<dbReference type="EMBL" id="FMKA01000011">
    <property type="protein sequence ID" value="SCP97492.1"/>
    <property type="molecule type" value="Genomic_DNA"/>
</dbReference>
<reference evidence="3 4" key="1">
    <citation type="submission" date="2016-09" db="EMBL/GenBank/DDBJ databases">
        <authorList>
            <person name="Capua I."/>
            <person name="De Benedictis P."/>
            <person name="Joannis T."/>
            <person name="Lombin L.H."/>
            <person name="Cattoli G."/>
        </authorList>
    </citation>
    <scope>NUCLEOTIDE SEQUENCE [LARGE SCALE GENOMIC DNA]</scope>
    <source>
        <strain evidence="3 4">GluBS11</strain>
    </source>
</reference>
<evidence type="ECO:0000313" key="3">
    <source>
        <dbReference type="EMBL" id="SCP97492.1"/>
    </source>
</evidence>
<dbReference type="STRING" id="1619234.SAMN05421730_101124"/>
<accession>A0A1D3TU02</accession>
<feature type="region of interest" description="Disordered" evidence="1">
    <location>
        <begin position="72"/>
        <end position="195"/>
    </location>
</feature>
<dbReference type="InterPro" id="IPR024079">
    <property type="entry name" value="MetalloPept_cat_dom_sf"/>
</dbReference>
<evidence type="ECO:0000256" key="1">
    <source>
        <dbReference type="SAM" id="MobiDB-lite"/>
    </source>
</evidence>
<gene>
    <name evidence="3" type="ORF">SAMN05421730_101124</name>
</gene>
<keyword evidence="2" id="KW-0732">Signal</keyword>
<feature type="compositionally biased region" description="Pro residues" evidence="1">
    <location>
        <begin position="125"/>
        <end position="151"/>
    </location>
</feature>
<keyword evidence="4" id="KW-1185">Reference proteome</keyword>